<gene>
    <name evidence="1" type="ORF">PG996_003167</name>
</gene>
<sequence>MDGAIVARSLLDPLWRSNVSGVPEGDFLARHIAGRLTARALRKIRQVVYLRTFGNGHHNYTTKHMRTQDWKLGTCFKGAEKFYTAEMGAIPSTAD</sequence>
<protein>
    <submittedName>
        <fullName evidence="1">Uncharacterized protein</fullName>
    </submittedName>
</protein>
<evidence type="ECO:0000313" key="1">
    <source>
        <dbReference type="EMBL" id="KAK8076997.1"/>
    </source>
</evidence>
<proteinExistence type="predicted"/>
<dbReference type="EMBL" id="JAQQWM010000002">
    <property type="protein sequence ID" value="KAK8076997.1"/>
    <property type="molecule type" value="Genomic_DNA"/>
</dbReference>
<evidence type="ECO:0000313" key="2">
    <source>
        <dbReference type="Proteomes" id="UP001446871"/>
    </source>
</evidence>
<dbReference type="Proteomes" id="UP001446871">
    <property type="component" value="Unassembled WGS sequence"/>
</dbReference>
<reference evidence="1 2" key="1">
    <citation type="submission" date="2023-01" db="EMBL/GenBank/DDBJ databases">
        <title>Analysis of 21 Apiospora genomes using comparative genomics revels a genus with tremendous synthesis potential of carbohydrate active enzymes and secondary metabolites.</title>
        <authorList>
            <person name="Sorensen T."/>
        </authorList>
    </citation>
    <scope>NUCLEOTIDE SEQUENCE [LARGE SCALE GENOMIC DNA]</scope>
    <source>
        <strain evidence="1 2">CBS 83171</strain>
    </source>
</reference>
<keyword evidence="2" id="KW-1185">Reference proteome</keyword>
<name>A0ABR1W0I0_9PEZI</name>
<accession>A0ABR1W0I0</accession>
<organism evidence="1 2">
    <name type="scientific">Apiospora saccharicola</name>
    <dbReference type="NCBI Taxonomy" id="335842"/>
    <lineage>
        <taxon>Eukaryota</taxon>
        <taxon>Fungi</taxon>
        <taxon>Dikarya</taxon>
        <taxon>Ascomycota</taxon>
        <taxon>Pezizomycotina</taxon>
        <taxon>Sordariomycetes</taxon>
        <taxon>Xylariomycetidae</taxon>
        <taxon>Amphisphaeriales</taxon>
        <taxon>Apiosporaceae</taxon>
        <taxon>Apiospora</taxon>
    </lineage>
</organism>
<comment type="caution">
    <text evidence="1">The sequence shown here is derived from an EMBL/GenBank/DDBJ whole genome shotgun (WGS) entry which is preliminary data.</text>
</comment>